<sequence>MMAIESVLCQTI</sequence>
<evidence type="ECO:0000313" key="2">
    <source>
        <dbReference type="Proteomes" id="UP001154282"/>
    </source>
</evidence>
<gene>
    <name evidence="1" type="ORF">LITE_LOCUS33497</name>
</gene>
<comment type="caution">
    <text evidence="1">The sequence shown here is derived from an EMBL/GenBank/DDBJ whole genome shotgun (WGS) entry which is preliminary data.</text>
</comment>
<protein>
    <submittedName>
        <fullName evidence="1">Uncharacterized protein</fullName>
    </submittedName>
</protein>
<accession>A0AAV0NIA4</accession>
<proteinExistence type="predicted"/>
<keyword evidence="2" id="KW-1185">Reference proteome</keyword>
<name>A0AAV0NIA4_9ROSI</name>
<dbReference type="EMBL" id="CAMGYJ010000008">
    <property type="protein sequence ID" value="CAI0458365.1"/>
    <property type="molecule type" value="Genomic_DNA"/>
</dbReference>
<dbReference type="Proteomes" id="UP001154282">
    <property type="component" value="Unassembled WGS sequence"/>
</dbReference>
<evidence type="ECO:0000313" key="1">
    <source>
        <dbReference type="EMBL" id="CAI0458365.1"/>
    </source>
</evidence>
<organism evidence="1 2">
    <name type="scientific">Linum tenue</name>
    <dbReference type="NCBI Taxonomy" id="586396"/>
    <lineage>
        <taxon>Eukaryota</taxon>
        <taxon>Viridiplantae</taxon>
        <taxon>Streptophyta</taxon>
        <taxon>Embryophyta</taxon>
        <taxon>Tracheophyta</taxon>
        <taxon>Spermatophyta</taxon>
        <taxon>Magnoliopsida</taxon>
        <taxon>eudicotyledons</taxon>
        <taxon>Gunneridae</taxon>
        <taxon>Pentapetalae</taxon>
        <taxon>rosids</taxon>
        <taxon>fabids</taxon>
        <taxon>Malpighiales</taxon>
        <taxon>Linaceae</taxon>
        <taxon>Linum</taxon>
    </lineage>
</organism>
<reference evidence="1" key="1">
    <citation type="submission" date="2022-08" db="EMBL/GenBank/DDBJ databases">
        <authorList>
            <person name="Gutierrez-Valencia J."/>
        </authorList>
    </citation>
    <scope>NUCLEOTIDE SEQUENCE</scope>
</reference>